<evidence type="ECO:0008006" key="4">
    <source>
        <dbReference type="Google" id="ProtNLM"/>
    </source>
</evidence>
<reference evidence="2 3" key="1">
    <citation type="submission" date="2019-10" db="EMBL/GenBank/DDBJ databases">
        <authorList>
            <person name="Palmer J.M."/>
        </authorList>
    </citation>
    <scope>NUCLEOTIDE SEQUENCE [LARGE SCALE GENOMIC DNA]</scope>
    <source>
        <strain evidence="2 3">TWF696</strain>
    </source>
</reference>
<dbReference type="PANTHER" id="PTHR46082">
    <property type="entry name" value="ATP/GTP-BINDING PROTEIN-RELATED"/>
    <property type="match status" value="1"/>
</dbReference>
<proteinExistence type="predicted"/>
<sequence length="756" mass="83415">MSGNGKTHIAVEYAHKYSKDFPGAKVLWVNARSAEQFERSYKVILEDLRISNKGGNVLKSVQRHLGQDANGNWLMILDGVDDEEALYTAGPPDQGKGKGSENKSSALDYVPSSMSGRVLITSRSMSLASSLLHQKSEYLIEIPTLSDEDALLILYGTIPKDTAKNQIALELTKALSRSPLAVSMAASYIRAQGPEFIIRKYLDLLGGGTPKLSIESEKAELEQAVEKAWKISYKFVKEKDAEAGRLILVLGALNLQTVRTFFLAKGMDAGARFNEHVSLLVNLELVQQSEDRTEVSVTPMIQACAQRQVAQSDDPVWAGERALALVTAAFPAAESEEFETCEILYPIVSAVLKLQPKTTAGKNDRAALLFKLGGYNGHLGKLQAAVKYLNDCLKLREEQPNKDKALIDEVNKALEKVKEEQRRAESAPEVAVSSPGPSDEKTSAWDSVVGKVQSVMRMTPQSMSPEQHKEAGEKIRAELDECEKSLGKDHEETLRKAEGLASVLHKRDPKGESIAIRKRVLDWCMATYGPRSLDTIRQTYNLALAYDVQGQYDEAAELYRTAFEGAEKLLAPGSPELLRILSSMAVVYVAQGKMAQAEEALRVALAGQQAKLGPDHPETLMTRQNAALAAQAQGKFDIVEQDLVHVLRAQERFLGPDDEATLRTACSLALNFRLRGRHKESEALYNLVLNSQQKTIGPAHPDILMTRLMLGELLQEVGKLPQAREEYKIVLEGRKIAFGEKHPDTVYVKKRLESVK</sequence>
<comment type="caution">
    <text evidence="2">The sequence shown here is derived from an EMBL/GenBank/DDBJ whole genome shotgun (WGS) entry which is preliminary data.</text>
</comment>
<dbReference type="Pfam" id="PF13424">
    <property type="entry name" value="TPR_12"/>
    <property type="match status" value="3"/>
</dbReference>
<feature type="region of interest" description="Disordered" evidence="1">
    <location>
        <begin position="87"/>
        <end position="106"/>
    </location>
</feature>
<gene>
    <name evidence="2" type="ORF">TWF696_001371</name>
</gene>
<dbReference type="EMBL" id="JAVHNQ010000010">
    <property type="protein sequence ID" value="KAK6337893.1"/>
    <property type="molecule type" value="Genomic_DNA"/>
</dbReference>
<accession>A0AAV9UCV5</accession>
<dbReference type="InterPro" id="IPR019734">
    <property type="entry name" value="TPR_rpt"/>
</dbReference>
<organism evidence="2 3">
    <name type="scientific">Orbilia brochopaga</name>
    <dbReference type="NCBI Taxonomy" id="3140254"/>
    <lineage>
        <taxon>Eukaryota</taxon>
        <taxon>Fungi</taxon>
        <taxon>Dikarya</taxon>
        <taxon>Ascomycota</taxon>
        <taxon>Pezizomycotina</taxon>
        <taxon>Orbiliomycetes</taxon>
        <taxon>Orbiliales</taxon>
        <taxon>Orbiliaceae</taxon>
        <taxon>Orbilia</taxon>
    </lineage>
</organism>
<dbReference type="PANTHER" id="PTHR46082:SF6">
    <property type="entry name" value="AAA+ ATPASE DOMAIN-CONTAINING PROTEIN-RELATED"/>
    <property type="match status" value="1"/>
</dbReference>
<feature type="region of interest" description="Disordered" evidence="1">
    <location>
        <begin position="418"/>
        <end position="444"/>
    </location>
</feature>
<dbReference type="Pfam" id="PF13181">
    <property type="entry name" value="TPR_8"/>
    <property type="match status" value="1"/>
</dbReference>
<dbReference type="InterPro" id="IPR011990">
    <property type="entry name" value="TPR-like_helical_dom_sf"/>
</dbReference>
<dbReference type="SUPFAM" id="SSF52540">
    <property type="entry name" value="P-loop containing nucleoside triphosphate hydrolases"/>
    <property type="match status" value="1"/>
</dbReference>
<dbReference type="Gene3D" id="3.40.50.300">
    <property type="entry name" value="P-loop containing nucleotide triphosphate hydrolases"/>
    <property type="match status" value="1"/>
</dbReference>
<evidence type="ECO:0000313" key="3">
    <source>
        <dbReference type="Proteomes" id="UP001375240"/>
    </source>
</evidence>
<dbReference type="InterPro" id="IPR053137">
    <property type="entry name" value="NLR-like"/>
</dbReference>
<protein>
    <recommendedName>
        <fullName evidence="4">Kinesin light chain</fullName>
    </recommendedName>
</protein>
<dbReference type="Gene3D" id="1.25.40.10">
    <property type="entry name" value="Tetratricopeptide repeat domain"/>
    <property type="match status" value="2"/>
</dbReference>
<dbReference type="SMART" id="SM00028">
    <property type="entry name" value="TPR"/>
    <property type="match status" value="4"/>
</dbReference>
<keyword evidence="3" id="KW-1185">Reference proteome</keyword>
<dbReference type="Proteomes" id="UP001375240">
    <property type="component" value="Unassembled WGS sequence"/>
</dbReference>
<dbReference type="SUPFAM" id="SSF48452">
    <property type="entry name" value="TPR-like"/>
    <property type="match status" value="2"/>
</dbReference>
<name>A0AAV9UCV5_9PEZI</name>
<dbReference type="InterPro" id="IPR027417">
    <property type="entry name" value="P-loop_NTPase"/>
</dbReference>
<dbReference type="AlphaFoldDB" id="A0AAV9UCV5"/>
<evidence type="ECO:0000256" key="1">
    <source>
        <dbReference type="SAM" id="MobiDB-lite"/>
    </source>
</evidence>
<evidence type="ECO:0000313" key="2">
    <source>
        <dbReference type="EMBL" id="KAK6337893.1"/>
    </source>
</evidence>